<sequence length="63" mass="7520">MKSKDYAQRTKIELSELLVERRARAEELSFLLSQKKVKNVKELREVRKDVARILTVLQKEYTL</sequence>
<dbReference type="InterPro" id="IPR036049">
    <property type="entry name" value="Ribosomal_uL29_sf"/>
</dbReference>
<comment type="similarity">
    <text evidence="1 5">Belongs to the universal ribosomal protein uL29 family.</text>
</comment>
<dbReference type="EMBL" id="LCQQ01000009">
    <property type="protein sequence ID" value="KKW21309.1"/>
    <property type="molecule type" value="Genomic_DNA"/>
</dbReference>
<name>A0A0G1ZPE6_9BACT</name>
<evidence type="ECO:0000256" key="5">
    <source>
        <dbReference type="HAMAP-Rule" id="MF_00374"/>
    </source>
</evidence>
<evidence type="ECO:0000256" key="1">
    <source>
        <dbReference type="ARBA" id="ARBA00009254"/>
    </source>
</evidence>
<dbReference type="InterPro" id="IPR001854">
    <property type="entry name" value="Ribosomal_uL29"/>
</dbReference>
<dbReference type="GO" id="GO:1990904">
    <property type="term" value="C:ribonucleoprotein complex"/>
    <property type="evidence" value="ECO:0007669"/>
    <property type="project" value="UniProtKB-KW"/>
</dbReference>
<dbReference type="GO" id="GO:0006412">
    <property type="term" value="P:translation"/>
    <property type="evidence" value="ECO:0007669"/>
    <property type="project" value="UniProtKB-UniRule"/>
</dbReference>
<organism evidence="6 7">
    <name type="scientific">Candidatus Adlerbacteria bacterium GW2011_GWC1_50_9</name>
    <dbReference type="NCBI Taxonomy" id="1618608"/>
    <lineage>
        <taxon>Bacteria</taxon>
        <taxon>Candidatus Adleribacteriota</taxon>
    </lineage>
</organism>
<dbReference type="AlphaFoldDB" id="A0A0G1ZPE6"/>
<dbReference type="Gene3D" id="1.10.287.310">
    <property type="match status" value="1"/>
</dbReference>
<dbReference type="HAMAP" id="MF_00374">
    <property type="entry name" value="Ribosomal_uL29"/>
    <property type="match status" value="1"/>
</dbReference>
<comment type="caution">
    <text evidence="6">The sequence shown here is derived from an EMBL/GenBank/DDBJ whole genome shotgun (WGS) entry which is preliminary data.</text>
</comment>
<keyword evidence="2 5" id="KW-0689">Ribosomal protein</keyword>
<dbReference type="GO" id="GO:0005840">
    <property type="term" value="C:ribosome"/>
    <property type="evidence" value="ECO:0007669"/>
    <property type="project" value="UniProtKB-KW"/>
</dbReference>
<evidence type="ECO:0000256" key="3">
    <source>
        <dbReference type="ARBA" id="ARBA00023274"/>
    </source>
</evidence>
<dbReference type="Proteomes" id="UP000034201">
    <property type="component" value="Unassembled WGS sequence"/>
</dbReference>
<evidence type="ECO:0000313" key="6">
    <source>
        <dbReference type="EMBL" id="KKW21309.1"/>
    </source>
</evidence>
<dbReference type="SUPFAM" id="SSF46561">
    <property type="entry name" value="Ribosomal protein L29 (L29p)"/>
    <property type="match status" value="1"/>
</dbReference>
<accession>A0A0G1ZPE6</accession>
<dbReference type="Pfam" id="PF00831">
    <property type="entry name" value="Ribosomal_L29"/>
    <property type="match status" value="1"/>
</dbReference>
<proteinExistence type="inferred from homology"/>
<evidence type="ECO:0000256" key="4">
    <source>
        <dbReference type="ARBA" id="ARBA00035204"/>
    </source>
</evidence>
<dbReference type="NCBIfam" id="TIGR00012">
    <property type="entry name" value="L29"/>
    <property type="match status" value="1"/>
</dbReference>
<evidence type="ECO:0000313" key="7">
    <source>
        <dbReference type="Proteomes" id="UP000034201"/>
    </source>
</evidence>
<keyword evidence="3 5" id="KW-0687">Ribonucleoprotein</keyword>
<gene>
    <name evidence="5" type="primary">rpmC</name>
    <name evidence="6" type="ORF">UY61_C0009G0004</name>
</gene>
<dbReference type="GO" id="GO:0003735">
    <property type="term" value="F:structural constituent of ribosome"/>
    <property type="evidence" value="ECO:0007669"/>
    <property type="project" value="InterPro"/>
</dbReference>
<evidence type="ECO:0000256" key="2">
    <source>
        <dbReference type="ARBA" id="ARBA00022980"/>
    </source>
</evidence>
<reference evidence="6 7" key="1">
    <citation type="journal article" date="2015" name="Nature">
        <title>rRNA introns, odd ribosomes, and small enigmatic genomes across a large radiation of phyla.</title>
        <authorList>
            <person name="Brown C.T."/>
            <person name="Hug L.A."/>
            <person name="Thomas B.C."/>
            <person name="Sharon I."/>
            <person name="Castelle C.J."/>
            <person name="Singh A."/>
            <person name="Wilkins M.J."/>
            <person name="Williams K.H."/>
            <person name="Banfield J.F."/>
        </authorList>
    </citation>
    <scope>NUCLEOTIDE SEQUENCE [LARGE SCALE GENOMIC DNA]</scope>
</reference>
<protein>
    <recommendedName>
        <fullName evidence="4 5">Large ribosomal subunit protein uL29</fullName>
    </recommendedName>
</protein>